<accession>A0A382WSA0</accession>
<dbReference type="Gene3D" id="3.40.50.150">
    <property type="entry name" value="Vaccinia Virus protein VP39"/>
    <property type="match status" value="1"/>
</dbReference>
<proteinExistence type="predicted"/>
<dbReference type="InterPro" id="IPR029063">
    <property type="entry name" value="SAM-dependent_MTases_sf"/>
</dbReference>
<feature type="domain" description="Methyltransferase" evidence="1">
    <location>
        <begin position="4"/>
        <end position="102"/>
    </location>
</feature>
<reference evidence="2" key="1">
    <citation type="submission" date="2018-05" db="EMBL/GenBank/DDBJ databases">
        <authorList>
            <person name="Lanie J.A."/>
            <person name="Ng W.-L."/>
            <person name="Kazmierczak K.M."/>
            <person name="Andrzejewski T.M."/>
            <person name="Davidsen T.M."/>
            <person name="Wayne K.J."/>
            <person name="Tettelin H."/>
            <person name="Glass J.I."/>
            <person name="Rusch D."/>
            <person name="Podicherti R."/>
            <person name="Tsui H.-C.T."/>
            <person name="Winkler M.E."/>
        </authorList>
    </citation>
    <scope>NUCLEOTIDE SEQUENCE</scope>
</reference>
<dbReference type="InterPro" id="IPR025714">
    <property type="entry name" value="Methyltranfer_dom"/>
</dbReference>
<dbReference type="SUPFAM" id="SSF53335">
    <property type="entry name" value="S-adenosyl-L-methionine-dependent methyltransferases"/>
    <property type="match status" value="1"/>
</dbReference>
<gene>
    <name evidence="2" type="ORF">METZ01_LOCUS414353</name>
</gene>
<dbReference type="AlphaFoldDB" id="A0A382WSA0"/>
<protein>
    <recommendedName>
        <fullName evidence="1">Methyltransferase domain-containing protein</fullName>
    </recommendedName>
</protein>
<feature type="non-terminal residue" evidence="2">
    <location>
        <position position="1"/>
    </location>
</feature>
<evidence type="ECO:0000259" key="1">
    <source>
        <dbReference type="Pfam" id="PF13847"/>
    </source>
</evidence>
<dbReference type="EMBL" id="UINC01161995">
    <property type="protein sequence ID" value="SVD61499.1"/>
    <property type="molecule type" value="Genomic_DNA"/>
</dbReference>
<evidence type="ECO:0000313" key="2">
    <source>
        <dbReference type="EMBL" id="SVD61499.1"/>
    </source>
</evidence>
<dbReference type="Pfam" id="PF13847">
    <property type="entry name" value="Methyltransf_31"/>
    <property type="match status" value="1"/>
</dbReference>
<sequence>SQYAIENSKEEVRDSLQVGNATHLPWADNTFDLVISINTLHSLHNFELDSALREMERVGKQYKYLCVESYRTEQEKANLLYWQVTCEAFCTPEEWEWWFRQTGYMGDYSFIYFE</sequence>
<organism evidence="2">
    <name type="scientific">marine metagenome</name>
    <dbReference type="NCBI Taxonomy" id="408172"/>
    <lineage>
        <taxon>unclassified sequences</taxon>
        <taxon>metagenomes</taxon>
        <taxon>ecological metagenomes</taxon>
    </lineage>
</organism>
<name>A0A382WSA0_9ZZZZ</name>